<sequence length="515" mass="59505">MTTQRKSSLLFVTWNTDGIKNTRHSPNKSSDFLKILSDLRADIVFLQETHIGPKGYKLLEDMTRNDWKAFFTVHNPRSKGVAILIRDKVSFEYICHDEDCSGGYIVLFCRLYGELYTLVNVYNHKSDRDILPRLKDYLMETAEGVLVVGGDFNTVLHPSFDRSPSYAWHSQFRAILEDFTASLNLRDTWSYLHSTEKVFTRRQNESYSRLDMFFMQEVNVGQVSDNRLEKKYISDHHPLVLELRVQEQTEKKIPDVATKLKEFTYSSDRRSGKISGAEILSAIKSLTGIPGMKNVEYYKSNRCPLTETLKIEYNTMIKNKVVNKLFKTDSSTFNMKYSIFYKILAKRLSAFFTPSFKGRTEIKLDKRFTVTIKKKSQKIKWSYLKKRLDHLKTKQIPSAPRAEFSILNSLLPEVQNTSGEVRCLSSGFPLTKTILNLALKHLEEMVYDYEWKCGEAAHPGKGHTPKCKEIKSIASVCYQRQVLLIHAQSRVCERVSSQVTKLREISGLKINITEN</sequence>
<feature type="binding site" evidence="10">
    <location>
        <position position="235"/>
    </location>
    <ligand>
        <name>Mg(2+)</name>
        <dbReference type="ChEBI" id="CHEBI:18420"/>
        <label>1</label>
    </ligand>
</feature>
<evidence type="ECO:0000256" key="4">
    <source>
        <dbReference type="ARBA" id="ARBA00022723"/>
    </source>
</evidence>
<keyword evidence="10" id="KW-0464">Manganese</keyword>
<dbReference type="InterPro" id="IPR004808">
    <property type="entry name" value="AP_endonuc_1"/>
</dbReference>
<evidence type="ECO:0000256" key="2">
    <source>
        <dbReference type="ARBA" id="ARBA00007092"/>
    </source>
</evidence>
<dbReference type="GO" id="GO:0008311">
    <property type="term" value="F:double-stranded DNA 3'-5' DNA exonuclease activity"/>
    <property type="evidence" value="ECO:0007669"/>
    <property type="project" value="UniProtKB-EC"/>
</dbReference>
<reference evidence="13 14" key="1">
    <citation type="submission" date="2020-02" db="EMBL/GenBank/DDBJ databases">
        <title>A chromosome-scale genome assembly of the black bullhead catfish (Ameiurus melas).</title>
        <authorList>
            <person name="Wen M."/>
            <person name="Zham M."/>
            <person name="Cabau C."/>
            <person name="Klopp C."/>
            <person name="Donnadieu C."/>
            <person name="Roques C."/>
            <person name="Bouchez O."/>
            <person name="Lampietro C."/>
            <person name="Jouanno E."/>
            <person name="Herpin A."/>
            <person name="Louis A."/>
            <person name="Berthelot C."/>
            <person name="Parey E."/>
            <person name="Roest-Crollius H."/>
            <person name="Braasch I."/>
            <person name="Postlethwait J."/>
            <person name="Robinson-Rechavi M."/>
            <person name="Echchiki A."/>
            <person name="Begum T."/>
            <person name="Montfort J."/>
            <person name="Schartl M."/>
            <person name="Bobe J."/>
            <person name="Guiguen Y."/>
        </authorList>
    </citation>
    <scope>NUCLEOTIDE SEQUENCE [LARGE SCALE GENOMIC DNA]</scope>
    <source>
        <strain evidence="13">M_S1</strain>
        <tissue evidence="13">Blood</tissue>
    </source>
</reference>
<evidence type="ECO:0000313" key="13">
    <source>
        <dbReference type="EMBL" id="KAF4088324.1"/>
    </source>
</evidence>
<evidence type="ECO:0000256" key="3">
    <source>
        <dbReference type="ARBA" id="ARBA00012115"/>
    </source>
</evidence>
<feature type="active site" evidence="9">
    <location>
        <position position="122"/>
    </location>
</feature>
<keyword evidence="8" id="KW-0234">DNA repair</keyword>
<dbReference type="AlphaFoldDB" id="A0A7J6AZQ2"/>
<dbReference type="GO" id="GO:0008081">
    <property type="term" value="F:phosphoric diester hydrolase activity"/>
    <property type="evidence" value="ECO:0007669"/>
    <property type="project" value="TreeGrafter"/>
</dbReference>
<comment type="catalytic activity">
    <reaction evidence="1">
        <text>Exonucleolytic cleavage in the 3'- to 5'-direction to yield nucleoside 5'-phosphates.</text>
        <dbReference type="EC" id="3.1.11.2"/>
    </reaction>
</comment>
<evidence type="ECO:0000256" key="6">
    <source>
        <dbReference type="ARBA" id="ARBA00022801"/>
    </source>
</evidence>
<name>A0A7J6AZQ2_AMEME</name>
<dbReference type="Gene3D" id="3.60.10.10">
    <property type="entry name" value="Endonuclease/exonuclease/phosphatase"/>
    <property type="match status" value="1"/>
</dbReference>
<dbReference type="Proteomes" id="UP000593565">
    <property type="component" value="Unassembled WGS sequence"/>
</dbReference>
<feature type="binding site" evidence="10">
    <location>
        <position position="153"/>
    </location>
    <ligand>
        <name>Mg(2+)</name>
        <dbReference type="ChEBI" id="CHEBI:18420"/>
        <label>1</label>
    </ligand>
</feature>
<comment type="cofactor">
    <cofactor evidence="10">
        <name>Mg(2+)</name>
        <dbReference type="ChEBI" id="CHEBI:18420"/>
    </cofactor>
    <cofactor evidence="10">
        <name>Mn(2+)</name>
        <dbReference type="ChEBI" id="CHEBI:29035"/>
    </cofactor>
    <text evidence="10">Probably binds two magnesium or manganese ions per subunit.</text>
</comment>
<feature type="site" description="Transition state stabilizer" evidence="11">
    <location>
        <position position="153"/>
    </location>
</feature>
<dbReference type="InterPro" id="IPR005135">
    <property type="entry name" value="Endo/exonuclease/phosphatase"/>
</dbReference>
<keyword evidence="14" id="KW-1185">Reference proteome</keyword>
<dbReference type="SUPFAM" id="SSF56219">
    <property type="entry name" value="DNase I-like"/>
    <property type="match status" value="1"/>
</dbReference>
<accession>A0A7J6AZQ2</accession>
<dbReference type="PANTHER" id="PTHR22748:SF26">
    <property type="entry name" value="ENDONUCLEASE_EXONUCLEASE_PHOSPHATASE DOMAIN-CONTAINING PROTEIN"/>
    <property type="match status" value="1"/>
</dbReference>
<feature type="binding site" evidence="10">
    <location>
        <position position="236"/>
    </location>
    <ligand>
        <name>Mg(2+)</name>
        <dbReference type="ChEBI" id="CHEBI:18420"/>
        <label>1</label>
    </ligand>
</feature>
<feature type="binding site" evidence="10">
    <location>
        <position position="48"/>
    </location>
    <ligand>
        <name>Mg(2+)</name>
        <dbReference type="ChEBI" id="CHEBI:18420"/>
        <label>1</label>
    </ligand>
</feature>
<evidence type="ECO:0000256" key="8">
    <source>
        <dbReference type="ARBA" id="ARBA00023204"/>
    </source>
</evidence>
<protein>
    <recommendedName>
        <fullName evidence="3">exodeoxyribonuclease III</fullName>
        <ecNumber evidence="3">3.1.11.2</ecNumber>
    </recommendedName>
</protein>
<keyword evidence="7 10" id="KW-0460">Magnesium</keyword>
<evidence type="ECO:0000256" key="1">
    <source>
        <dbReference type="ARBA" id="ARBA00000493"/>
    </source>
</evidence>
<dbReference type="GO" id="GO:0006284">
    <property type="term" value="P:base-excision repair"/>
    <property type="evidence" value="ECO:0007669"/>
    <property type="project" value="TreeGrafter"/>
</dbReference>
<dbReference type="GO" id="GO:0005634">
    <property type="term" value="C:nucleus"/>
    <property type="evidence" value="ECO:0007669"/>
    <property type="project" value="TreeGrafter"/>
</dbReference>
<dbReference type="Pfam" id="PF03372">
    <property type="entry name" value="Exo_endo_phos"/>
    <property type="match status" value="1"/>
</dbReference>
<dbReference type="GO" id="GO:0003906">
    <property type="term" value="F:DNA-(apurinic or apyrimidinic site) endonuclease activity"/>
    <property type="evidence" value="ECO:0007669"/>
    <property type="project" value="TreeGrafter"/>
</dbReference>
<evidence type="ECO:0000256" key="5">
    <source>
        <dbReference type="ARBA" id="ARBA00022763"/>
    </source>
</evidence>
<dbReference type="InterPro" id="IPR036691">
    <property type="entry name" value="Endo/exonu/phosph_ase_sf"/>
</dbReference>
<dbReference type="GO" id="GO:0046872">
    <property type="term" value="F:metal ion binding"/>
    <property type="evidence" value="ECO:0007669"/>
    <property type="project" value="UniProtKB-KW"/>
</dbReference>
<feature type="active site" description="Proton acceptor" evidence="9">
    <location>
        <position position="236"/>
    </location>
</feature>
<evidence type="ECO:0000313" key="14">
    <source>
        <dbReference type="Proteomes" id="UP000593565"/>
    </source>
</evidence>
<evidence type="ECO:0000256" key="11">
    <source>
        <dbReference type="PIRSR" id="PIRSR604808-3"/>
    </source>
</evidence>
<evidence type="ECO:0000256" key="9">
    <source>
        <dbReference type="PIRSR" id="PIRSR604808-1"/>
    </source>
</evidence>
<feature type="binding site" evidence="10">
    <location>
        <position position="15"/>
    </location>
    <ligand>
        <name>Mg(2+)</name>
        <dbReference type="ChEBI" id="CHEBI:18420"/>
        <label>1</label>
    </ligand>
</feature>
<keyword evidence="6" id="KW-0378">Hydrolase</keyword>
<dbReference type="EMBL" id="JAAGNN010000006">
    <property type="protein sequence ID" value="KAF4088324.1"/>
    <property type="molecule type" value="Genomic_DNA"/>
</dbReference>
<evidence type="ECO:0000256" key="10">
    <source>
        <dbReference type="PIRSR" id="PIRSR604808-2"/>
    </source>
</evidence>
<keyword evidence="4 10" id="KW-0479">Metal-binding</keyword>
<evidence type="ECO:0000256" key="7">
    <source>
        <dbReference type="ARBA" id="ARBA00022842"/>
    </source>
</evidence>
<dbReference type="EC" id="3.1.11.2" evidence="3"/>
<feature type="site" description="Important for catalytic activity" evidence="11">
    <location>
        <position position="211"/>
    </location>
</feature>
<comment type="caution">
    <text evidence="13">The sequence shown here is derived from an EMBL/GenBank/DDBJ whole genome shotgun (WGS) entry which is preliminary data.</text>
</comment>
<gene>
    <name evidence="13" type="ORF">AMELA_G00083230</name>
</gene>
<feature type="domain" description="Endonuclease/exonuclease/phosphatase" evidence="12">
    <location>
        <begin position="12"/>
        <end position="236"/>
    </location>
</feature>
<feature type="site" description="Interaction with DNA substrate" evidence="11">
    <location>
        <position position="236"/>
    </location>
</feature>
<comment type="similarity">
    <text evidence="2">Belongs to the DNA repair enzymes AP/ExoA family.</text>
</comment>
<evidence type="ECO:0000259" key="12">
    <source>
        <dbReference type="Pfam" id="PF03372"/>
    </source>
</evidence>
<feature type="binding site" evidence="10">
    <location>
        <position position="151"/>
    </location>
    <ligand>
        <name>Mg(2+)</name>
        <dbReference type="ChEBI" id="CHEBI:18420"/>
        <label>1</label>
    </ligand>
</feature>
<keyword evidence="5" id="KW-0227">DNA damage</keyword>
<feature type="active site" description="Proton donor/acceptor" evidence="9">
    <location>
        <position position="151"/>
    </location>
</feature>
<proteinExistence type="inferred from homology"/>
<organism evidence="13 14">
    <name type="scientific">Ameiurus melas</name>
    <name type="common">Black bullhead</name>
    <name type="synonym">Silurus melas</name>
    <dbReference type="NCBI Taxonomy" id="219545"/>
    <lineage>
        <taxon>Eukaryota</taxon>
        <taxon>Metazoa</taxon>
        <taxon>Chordata</taxon>
        <taxon>Craniata</taxon>
        <taxon>Vertebrata</taxon>
        <taxon>Euteleostomi</taxon>
        <taxon>Actinopterygii</taxon>
        <taxon>Neopterygii</taxon>
        <taxon>Teleostei</taxon>
        <taxon>Ostariophysi</taxon>
        <taxon>Siluriformes</taxon>
        <taxon>Ictaluridae</taxon>
        <taxon>Ameiurus</taxon>
    </lineage>
</organism>
<dbReference type="PANTHER" id="PTHR22748">
    <property type="entry name" value="AP ENDONUCLEASE"/>
    <property type="match status" value="1"/>
</dbReference>